<keyword evidence="4" id="KW-0804">Transcription</keyword>
<evidence type="ECO:0000256" key="1">
    <source>
        <dbReference type="ARBA" id="ARBA00009437"/>
    </source>
</evidence>
<proteinExistence type="inferred from homology"/>
<dbReference type="PROSITE" id="PS50931">
    <property type="entry name" value="HTH_LYSR"/>
    <property type="match status" value="1"/>
</dbReference>
<dbReference type="PANTHER" id="PTHR30537:SF5">
    <property type="entry name" value="HTH-TYPE TRANSCRIPTIONAL ACTIVATOR TTDR-RELATED"/>
    <property type="match status" value="1"/>
</dbReference>
<dbReference type="Pfam" id="PF00126">
    <property type="entry name" value="HTH_1"/>
    <property type="match status" value="1"/>
</dbReference>
<dbReference type="RefSeq" id="WP_149278912.1">
    <property type="nucleotide sequence ID" value="NZ_CP043506.1"/>
</dbReference>
<evidence type="ECO:0000259" key="5">
    <source>
        <dbReference type="PROSITE" id="PS50931"/>
    </source>
</evidence>
<keyword evidence="3" id="KW-0238">DNA-binding</keyword>
<dbReference type="InterPro" id="IPR036390">
    <property type="entry name" value="WH_DNA-bd_sf"/>
</dbReference>
<dbReference type="AlphaFoldDB" id="A0A5C1YMY8"/>
<dbReference type="SUPFAM" id="SSF53850">
    <property type="entry name" value="Periplasmic binding protein-like II"/>
    <property type="match status" value="1"/>
</dbReference>
<organism evidence="6 7">
    <name type="scientific">Acetobacter vaccinii</name>
    <dbReference type="NCBI Taxonomy" id="2592655"/>
    <lineage>
        <taxon>Bacteria</taxon>
        <taxon>Pseudomonadati</taxon>
        <taxon>Pseudomonadota</taxon>
        <taxon>Alphaproteobacteria</taxon>
        <taxon>Acetobacterales</taxon>
        <taxon>Acetobacteraceae</taxon>
        <taxon>Acetobacter</taxon>
    </lineage>
</organism>
<dbReference type="PANTHER" id="PTHR30537">
    <property type="entry name" value="HTH-TYPE TRANSCRIPTIONAL REGULATOR"/>
    <property type="match status" value="1"/>
</dbReference>
<evidence type="ECO:0000256" key="4">
    <source>
        <dbReference type="ARBA" id="ARBA00023163"/>
    </source>
</evidence>
<feature type="domain" description="HTH lysR-type" evidence="5">
    <location>
        <begin position="8"/>
        <end position="63"/>
    </location>
</feature>
<dbReference type="InterPro" id="IPR036388">
    <property type="entry name" value="WH-like_DNA-bd_sf"/>
</dbReference>
<evidence type="ECO:0000256" key="2">
    <source>
        <dbReference type="ARBA" id="ARBA00023015"/>
    </source>
</evidence>
<dbReference type="Gene3D" id="1.10.10.10">
    <property type="entry name" value="Winged helix-like DNA-binding domain superfamily/Winged helix DNA-binding domain"/>
    <property type="match status" value="1"/>
</dbReference>
<protein>
    <submittedName>
        <fullName evidence="6">LysR family transcriptional regulator</fullName>
    </submittedName>
</protein>
<accession>A0A5C1YMY8</accession>
<gene>
    <name evidence="6" type="ORF">FLP30_05375</name>
</gene>
<evidence type="ECO:0000313" key="6">
    <source>
        <dbReference type="EMBL" id="QEO17233.1"/>
    </source>
</evidence>
<dbReference type="InterPro" id="IPR005119">
    <property type="entry name" value="LysR_subst-bd"/>
</dbReference>
<comment type="similarity">
    <text evidence="1">Belongs to the LysR transcriptional regulatory family.</text>
</comment>
<dbReference type="GO" id="GO:0003700">
    <property type="term" value="F:DNA-binding transcription factor activity"/>
    <property type="evidence" value="ECO:0007669"/>
    <property type="project" value="InterPro"/>
</dbReference>
<dbReference type="InterPro" id="IPR000847">
    <property type="entry name" value="LysR_HTH_N"/>
</dbReference>
<dbReference type="InterPro" id="IPR058163">
    <property type="entry name" value="LysR-type_TF_proteobact-type"/>
</dbReference>
<reference evidence="6 7" key="1">
    <citation type="submission" date="2019-09" db="EMBL/GenBank/DDBJ databases">
        <title>Genome sequencing of strain KACC 21233.</title>
        <authorList>
            <person name="Heo J."/>
            <person name="Kim S.-J."/>
            <person name="Kim J.-S."/>
            <person name="Hong S.-B."/>
            <person name="Kwon S.-W."/>
        </authorList>
    </citation>
    <scope>NUCLEOTIDE SEQUENCE [LARGE SCALE GENOMIC DNA]</scope>
    <source>
        <strain evidence="6 7">KACC 21233</strain>
    </source>
</reference>
<dbReference type="GO" id="GO:0003677">
    <property type="term" value="F:DNA binding"/>
    <property type="evidence" value="ECO:0007669"/>
    <property type="project" value="UniProtKB-KW"/>
</dbReference>
<keyword evidence="2" id="KW-0805">Transcription regulation</keyword>
<dbReference type="KEGG" id="acek:FLP30_05375"/>
<dbReference type="OrthoDB" id="9794694at2"/>
<evidence type="ECO:0000256" key="3">
    <source>
        <dbReference type="ARBA" id="ARBA00023125"/>
    </source>
</evidence>
<keyword evidence="7" id="KW-1185">Reference proteome</keyword>
<dbReference type="Gene3D" id="3.40.190.10">
    <property type="entry name" value="Periplasmic binding protein-like II"/>
    <property type="match status" value="2"/>
</dbReference>
<dbReference type="Pfam" id="PF03466">
    <property type="entry name" value="LysR_substrate"/>
    <property type="match status" value="1"/>
</dbReference>
<dbReference type="SUPFAM" id="SSF46785">
    <property type="entry name" value="Winged helix' DNA-binding domain"/>
    <property type="match status" value="1"/>
</dbReference>
<dbReference type="EMBL" id="CP043506">
    <property type="protein sequence ID" value="QEO17233.1"/>
    <property type="molecule type" value="Genomic_DNA"/>
</dbReference>
<name>A0A5C1YMY8_9PROT</name>
<sequence length="323" mass="35027">MDPRTRIPPLPALSAFVAFARTGGIRRAAVELGMDHAAISRHIRDLEQRLGTPLRDQATGTLTQAGQLYHDRVAPLLEGLATATAEVRNQPRPLTLTCAHGFAYHWLLPRLAAFRRAHPTVELQLRPVDANTTFHVSGVEAGQHAHIGYRRDDDTMPSEPRDLREVLIARPPVFPVVSPAGLAAMGGQPRTTADMRALPLLLEEDDSEWRLWFRAQGVPMGGITAAGRLWQAHVTLAAARAGEGIALSNPFLLGDDLKTGVLLRVAPTATPLQEATLGAYVLRAPARLWEKPALSCLRAWLLDQVAQQENTASGPSDRGLSAP</sequence>
<dbReference type="Proteomes" id="UP000324536">
    <property type="component" value="Chromosome"/>
</dbReference>
<evidence type="ECO:0000313" key="7">
    <source>
        <dbReference type="Proteomes" id="UP000324536"/>
    </source>
</evidence>